<feature type="domain" description="Flagellin N-terminal" evidence="4">
    <location>
        <begin position="4"/>
        <end position="111"/>
    </location>
</feature>
<organism evidence="5 6">
    <name type="scientific">Magnetovibrio blakemorei</name>
    <dbReference type="NCBI Taxonomy" id="28181"/>
    <lineage>
        <taxon>Bacteria</taxon>
        <taxon>Pseudomonadati</taxon>
        <taxon>Pseudomonadota</taxon>
        <taxon>Alphaproteobacteria</taxon>
        <taxon>Rhodospirillales</taxon>
        <taxon>Magnetovibrionaceae</taxon>
        <taxon>Magnetovibrio</taxon>
    </lineage>
</organism>
<evidence type="ECO:0000256" key="1">
    <source>
        <dbReference type="ARBA" id="ARBA00004365"/>
    </source>
</evidence>
<gene>
    <name evidence="5" type="ORF">BEN30_07365</name>
</gene>
<dbReference type="AlphaFoldDB" id="A0A1E5Q9H9"/>
<dbReference type="EMBL" id="MCGG01000017">
    <property type="protein sequence ID" value="OEJ68071.1"/>
    <property type="molecule type" value="Genomic_DNA"/>
</dbReference>
<protein>
    <recommendedName>
        <fullName evidence="4">Flagellin N-terminal domain-containing protein</fullName>
    </recommendedName>
</protein>
<dbReference type="GO" id="GO:0005198">
    <property type="term" value="F:structural molecule activity"/>
    <property type="evidence" value="ECO:0007669"/>
    <property type="project" value="InterPro"/>
</dbReference>
<comment type="similarity">
    <text evidence="2">Belongs to the bacterial flagellin family.</text>
</comment>
<evidence type="ECO:0000313" key="6">
    <source>
        <dbReference type="Proteomes" id="UP000095347"/>
    </source>
</evidence>
<name>A0A1E5Q9H9_9PROT</name>
<evidence type="ECO:0000256" key="3">
    <source>
        <dbReference type="ARBA" id="ARBA00023143"/>
    </source>
</evidence>
<evidence type="ECO:0000256" key="2">
    <source>
        <dbReference type="ARBA" id="ARBA00005709"/>
    </source>
</evidence>
<dbReference type="Pfam" id="PF00669">
    <property type="entry name" value="Flagellin_N"/>
    <property type="match status" value="1"/>
</dbReference>
<reference evidence="6" key="1">
    <citation type="submission" date="2016-07" db="EMBL/GenBank/DDBJ databases">
        <authorList>
            <person name="Florea S."/>
            <person name="Webb J.S."/>
            <person name="Jaromczyk J."/>
            <person name="Schardl C.L."/>
        </authorList>
    </citation>
    <scope>NUCLEOTIDE SEQUENCE [LARGE SCALE GENOMIC DNA]</scope>
    <source>
        <strain evidence="6">MV-1</strain>
    </source>
</reference>
<evidence type="ECO:0000313" key="5">
    <source>
        <dbReference type="EMBL" id="OEJ68071.1"/>
    </source>
</evidence>
<dbReference type="STRING" id="28181.BEN30_07365"/>
<dbReference type="SUPFAM" id="SSF64518">
    <property type="entry name" value="Phase 1 flagellin"/>
    <property type="match status" value="1"/>
</dbReference>
<keyword evidence="6" id="KW-1185">Reference proteome</keyword>
<proteinExistence type="inferred from homology"/>
<dbReference type="InterPro" id="IPR001029">
    <property type="entry name" value="Flagellin_N"/>
</dbReference>
<dbReference type="GO" id="GO:0009288">
    <property type="term" value="C:bacterial-type flagellum"/>
    <property type="evidence" value="ECO:0007669"/>
    <property type="project" value="UniProtKB-SubCell"/>
</dbReference>
<accession>A0A1E5Q9H9</accession>
<keyword evidence="3" id="KW-0975">Bacterial flagellum</keyword>
<dbReference type="Proteomes" id="UP000095347">
    <property type="component" value="Unassembled WGS sequence"/>
</dbReference>
<comment type="subcellular location">
    <subcellularLocation>
        <location evidence="1">Bacterial flagellum</location>
    </subcellularLocation>
</comment>
<comment type="caution">
    <text evidence="5">The sequence shown here is derived from an EMBL/GenBank/DDBJ whole genome shotgun (WGS) entry which is preliminary data.</text>
</comment>
<dbReference type="Gene3D" id="1.20.1330.10">
    <property type="entry name" value="f41 fragment of flagellin, N-terminal domain"/>
    <property type="match status" value="1"/>
</dbReference>
<sequence>MKDRTQQRLATGLKVSSAIDGAESFFQAKSLSDRTKDLLERKDGMDQGVSLVLAAQNALSGVTSMLGQMKGLVQASAVPSSIDPNQFDEMLNQLNNLVGDSYYQGTNLLANLSSAGEAVTTATHTVEFSEKSDSKVDINGQYAGSSYYLSTGGDAKLIPNDAGTSFSVSNSISTQEAIDSADVQVNTTTAGDQAANRIAALDGGGYVVVWNDANALDGASSGIIGQQYDASGNTIGNEFVINSTTAGNQRNPAVTGLSNGGYVVTWQDENATDGNGIGIFAQRFDSSGSAVGGEFQVNATYTTGDQVLPEITALDDGGFAVTWVNQNNDDGGGYGIYARRFDADSNAVSSEFLVNSTTSGNQNNPRIATLTNGNFIVTWTDENAADGSGSGVFAQRYDSSGTALGSEFQVNTTTANNQQTSGVTGLAGGGFVVTWHEENTQDIYAQVYNSDGSKLGSEFQVNTNTGIQAGPEVSQMSDGGFLVAWVDYNADGASGAIVGRRYDSVGTSISSEFQINTITAGNQDTAEIATLSNGDFVVSWTDGGGADGAGQGIFARRYSLGLTGGSVDGTSVVSTDYSNNQVTADIGGVRQTLTITKQGLGVAHSWYYQDFDTSAGRDQAISDLNSALDTVRGLSFRLGSQISLLQVRSDFTQQYTNDLTEGADKLVLADINEEGANLLALQTRSSLGIQALSFVGQAISNVLSLFR</sequence>
<evidence type="ECO:0000259" key="4">
    <source>
        <dbReference type="Pfam" id="PF00669"/>
    </source>
</evidence>